<evidence type="ECO:0000256" key="1">
    <source>
        <dbReference type="SAM" id="Phobius"/>
    </source>
</evidence>
<dbReference type="AlphaFoldDB" id="A0A317GJB1"/>
<evidence type="ECO:0000313" key="2">
    <source>
        <dbReference type="EMBL" id="PWT46941.1"/>
    </source>
</evidence>
<accession>A0A317GJB1</accession>
<reference evidence="2 3" key="1">
    <citation type="journal article" date="2018" name="Front. Microbiol.">
        <title>Comparative Genomics of the Herbivore Gut Symbiont Lactobacillus reuteri Reveals Genetic Diversity and Lifestyle Adaptation.</title>
        <authorList>
            <person name="Zhao J."/>
        </authorList>
    </citation>
    <scope>NUCLEOTIDE SEQUENCE [LARGE SCALE GENOMIC DNA]</scope>
    <source>
        <strain evidence="2 3">LR12</strain>
    </source>
</reference>
<organism evidence="2 3">
    <name type="scientific">Limosilactobacillus reuteri</name>
    <name type="common">Lactobacillus reuteri</name>
    <dbReference type="NCBI Taxonomy" id="1598"/>
    <lineage>
        <taxon>Bacteria</taxon>
        <taxon>Bacillati</taxon>
        <taxon>Bacillota</taxon>
        <taxon>Bacilli</taxon>
        <taxon>Lactobacillales</taxon>
        <taxon>Lactobacillaceae</taxon>
        <taxon>Limosilactobacillus</taxon>
    </lineage>
</organism>
<feature type="transmembrane region" description="Helical" evidence="1">
    <location>
        <begin position="95"/>
        <end position="116"/>
    </location>
</feature>
<protein>
    <submittedName>
        <fullName evidence="2">Uncharacterized protein</fullName>
    </submittedName>
</protein>
<sequence>MIETVKKERKLLKQLMRESDKYDHGFIPIDNKHVNMQNYYFRELCQKGFIKTAEAKYETDAWVDPKPKSIQLTNLGKHYFEHRFEVTKELMFKSFWLPIAVAFVTSLLTNGVLYTIRLLLK</sequence>
<comment type="caution">
    <text evidence="2">The sequence shown here is derived from an EMBL/GenBank/DDBJ whole genome shotgun (WGS) entry which is preliminary data.</text>
</comment>
<gene>
    <name evidence="2" type="ORF">DKZ23_05400</name>
</gene>
<keyword evidence="1" id="KW-0472">Membrane</keyword>
<dbReference type="Proteomes" id="UP000245866">
    <property type="component" value="Unassembled WGS sequence"/>
</dbReference>
<dbReference type="RefSeq" id="WP_134907423.1">
    <property type="nucleotide sequence ID" value="NZ_JAJAOX010000342.1"/>
</dbReference>
<dbReference type="EMBL" id="QGHS01000054">
    <property type="protein sequence ID" value="PWT46941.1"/>
    <property type="molecule type" value="Genomic_DNA"/>
</dbReference>
<proteinExistence type="predicted"/>
<evidence type="ECO:0000313" key="3">
    <source>
        <dbReference type="Proteomes" id="UP000245866"/>
    </source>
</evidence>
<keyword evidence="1" id="KW-0812">Transmembrane</keyword>
<name>A0A317GJB1_LIMRT</name>
<keyword evidence="1" id="KW-1133">Transmembrane helix</keyword>